<keyword evidence="3" id="KW-1185">Reference proteome</keyword>
<dbReference type="EMBL" id="FNCP01000014">
    <property type="protein sequence ID" value="SDH49826.1"/>
    <property type="molecule type" value="Genomic_DNA"/>
</dbReference>
<sequence length="218" mass="24773">MSLKIIACEVIKEELLEIASGRDIDFEFLPQGKHNYPDKLGQELQGILDGIRGYSHVILAFGLCGNATKNLRSGDFKLTIPRVHDCIPLLLGSQESYDKHHREEVGTLYLSCGWTNSEGSVMGEYKRTLEKYGAKKAARIYDMMYKGYKRVLFIRTGVANEENYLKISKGIGELLSLDHQIIQGDLTYIERLVNGPWPDREFINIPAYGSIDESYFTR</sequence>
<dbReference type="Proteomes" id="UP000198656">
    <property type="component" value="Unassembled WGS sequence"/>
</dbReference>
<dbReference type="AlphaFoldDB" id="A0A1G8CWH1"/>
<dbReference type="InterPro" id="IPR012437">
    <property type="entry name" value="DUF1638"/>
</dbReference>
<reference evidence="3" key="1">
    <citation type="submission" date="2016-10" db="EMBL/GenBank/DDBJ databases">
        <authorList>
            <person name="Varghese N."/>
            <person name="Submissions S."/>
        </authorList>
    </citation>
    <scope>NUCLEOTIDE SEQUENCE [LARGE SCALE GENOMIC DNA]</scope>
    <source>
        <strain evidence="3">DSM 8344</strain>
    </source>
</reference>
<accession>A0A1G8CWH1</accession>
<evidence type="ECO:0000259" key="1">
    <source>
        <dbReference type="Pfam" id="PF07796"/>
    </source>
</evidence>
<dbReference type="Pfam" id="PF07796">
    <property type="entry name" value="DUF1638"/>
    <property type="match status" value="1"/>
</dbReference>
<organism evidence="2 3">
    <name type="scientific">Desulfosporosinus hippei DSM 8344</name>
    <dbReference type="NCBI Taxonomy" id="1121419"/>
    <lineage>
        <taxon>Bacteria</taxon>
        <taxon>Bacillati</taxon>
        <taxon>Bacillota</taxon>
        <taxon>Clostridia</taxon>
        <taxon>Eubacteriales</taxon>
        <taxon>Desulfitobacteriaceae</taxon>
        <taxon>Desulfosporosinus</taxon>
    </lineage>
</organism>
<name>A0A1G8CWH1_9FIRM</name>
<protein>
    <recommendedName>
        <fullName evidence="1">DUF1638 domain-containing protein</fullName>
    </recommendedName>
</protein>
<dbReference type="OrthoDB" id="9787351at2"/>
<gene>
    <name evidence="2" type="ORF">SAMN05443529_11446</name>
</gene>
<dbReference type="STRING" id="1121419.SAMN05443529_11446"/>
<feature type="domain" description="DUF1638" evidence="1">
    <location>
        <begin position="28"/>
        <end position="192"/>
    </location>
</feature>
<evidence type="ECO:0000313" key="3">
    <source>
        <dbReference type="Proteomes" id="UP000198656"/>
    </source>
</evidence>
<proteinExistence type="predicted"/>
<evidence type="ECO:0000313" key="2">
    <source>
        <dbReference type="EMBL" id="SDH49826.1"/>
    </source>
</evidence>
<dbReference type="RefSeq" id="WP_092333860.1">
    <property type="nucleotide sequence ID" value="NZ_FNCP01000014.1"/>
</dbReference>